<dbReference type="Gene3D" id="3.30.450.20">
    <property type="entry name" value="PAS domain"/>
    <property type="match status" value="2"/>
</dbReference>
<dbReference type="Pfam" id="PF00512">
    <property type="entry name" value="HisKA"/>
    <property type="match status" value="1"/>
</dbReference>
<dbReference type="InterPro" id="IPR017055">
    <property type="entry name" value="Sig_transdc_His_kinase_DctB"/>
</dbReference>
<dbReference type="InterPro" id="IPR033479">
    <property type="entry name" value="dCache_1"/>
</dbReference>
<dbReference type="HOGENOM" id="CLU_000445_94_2_6"/>
<evidence type="ECO:0000256" key="3">
    <source>
        <dbReference type="ARBA" id="ARBA00012438"/>
    </source>
</evidence>
<comment type="subcellular location">
    <subcellularLocation>
        <location evidence="2">Cell inner membrane</location>
        <topology evidence="2">Multi-pass membrane protein</topology>
    </subcellularLocation>
</comment>
<evidence type="ECO:0000313" key="18">
    <source>
        <dbReference type="EMBL" id="ACA86008.1"/>
    </source>
</evidence>
<keyword evidence="9" id="KW-0547">Nucleotide-binding</keyword>
<keyword evidence="7" id="KW-0808">Transferase</keyword>
<dbReference type="SUPFAM" id="SSF47384">
    <property type="entry name" value="Homodimeric domain of signal transducing histidine kinase"/>
    <property type="match status" value="1"/>
</dbReference>
<dbReference type="PANTHER" id="PTHR43065">
    <property type="entry name" value="SENSOR HISTIDINE KINASE"/>
    <property type="match status" value="1"/>
</dbReference>
<dbReference type="PIRSF" id="PIRSF036431">
    <property type="entry name" value="STHK_DctB"/>
    <property type="match status" value="1"/>
</dbReference>
<dbReference type="InterPro" id="IPR003661">
    <property type="entry name" value="HisK_dim/P_dom"/>
</dbReference>
<dbReference type="GO" id="GO:0005886">
    <property type="term" value="C:plasma membrane"/>
    <property type="evidence" value="ECO:0007669"/>
    <property type="project" value="UniProtKB-SubCell"/>
</dbReference>
<dbReference type="Pfam" id="PF02743">
    <property type="entry name" value="dCache_1"/>
    <property type="match status" value="1"/>
</dbReference>
<organism evidence="18 19">
    <name type="scientific">Shewanella woodyi (strain ATCC 51908 / MS32)</name>
    <dbReference type="NCBI Taxonomy" id="392500"/>
    <lineage>
        <taxon>Bacteria</taxon>
        <taxon>Pseudomonadati</taxon>
        <taxon>Pseudomonadota</taxon>
        <taxon>Gammaproteobacteria</taxon>
        <taxon>Alteromonadales</taxon>
        <taxon>Shewanellaceae</taxon>
        <taxon>Shewanella</taxon>
    </lineage>
</organism>
<dbReference type="SMART" id="SM00388">
    <property type="entry name" value="HisKA"/>
    <property type="match status" value="1"/>
</dbReference>
<evidence type="ECO:0000256" key="6">
    <source>
        <dbReference type="ARBA" id="ARBA00022553"/>
    </source>
</evidence>
<dbReference type="GO" id="GO:0000155">
    <property type="term" value="F:phosphorelay sensor kinase activity"/>
    <property type="evidence" value="ECO:0007669"/>
    <property type="project" value="InterPro"/>
</dbReference>
<comment type="catalytic activity">
    <reaction evidence="1">
        <text>ATP + protein L-histidine = ADP + protein N-phospho-L-histidine.</text>
        <dbReference type="EC" id="2.7.13.3"/>
    </reaction>
</comment>
<dbReference type="Gene3D" id="3.30.565.10">
    <property type="entry name" value="Histidine kinase-like ATPase, C-terminal domain"/>
    <property type="match status" value="1"/>
</dbReference>
<dbReference type="InterPro" id="IPR036890">
    <property type="entry name" value="HATPase_C_sf"/>
</dbReference>
<evidence type="ECO:0000256" key="1">
    <source>
        <dbReference type="ARBA" id="ARBA00000085"/>
    </source>
</evidence>
<dbReference type="AlphaFoldDB" id="B1KML0"/>
<gene>
    <name evidence="18" type="ordered locus">Swoo_1723</name>
</gene>
<dbReference type="InterPro" id="IPR004358">
    <property type="entry name" value="Sig_transdc_His_kin-like_C"/>
</dbReference>
<dbReference type="FunFam" id="3.30.450.20:FF:000127">
    <property type="entry name" value="C4-dicarboxylate transport sensor protein"/>
    <property type="match status" value="1"/>
</dbReference>
<keyword evidence="8 16" id="KW-0812">Transmembrane</keyword>
<keyword evidence="11" id="KW-0067">ATP-binding</keyword>
<evidence type="ECO:0000256" key="16">
    <source>
        <dbReference type="SAM" id="Phobius"/>
    </source>
</evidence>
<dbReference type="InterPro" id="IPR003594">
    <property type="entry name" value="HATPase_dom"/>
</dbReference>
<dbReference type="PRINTS" id="PR00344">
    <property type="entry name" value="BCTRLSENSOR"/>
</dbReference>
<feature type="transmembrane region" description="Helical" evidence="16">
    <location>
        <begin position="302"/>
        <end position="324"/>
    </location>
</feature>
<evidence type="ECO:0000259" key="17">
    <source>
        <dbReference type="PROSITE" id="PS50109"/>
    </source>
</evidence>
<evidence type="ECO:0000256" key="15">
    <source>
        <dbReference type="ARBA" id="ARBA00073143"/>
    </source>
</evidence>
<evidence type="ECO:0000256" key="4">
    <source>
        <dbReference type="ARBA" id="ARBA00022475"/>
    </source>
</evidence>
<keyword evidence="12 16" id="KW-1133">Transmembrane helix</keyword>
<dbReference type="STRING" id="392500.Swoo_1723"/>
<keyword evidence="10 18" id="KW-0418">Kinase</keyword>
<dbReference type="Gene3D" id="1.10.287.130">
    <property type="match status" value="1"/>
</dbReference>
<protein>
    <recommendedName>
        <fullName evidence="15">C4-dicarboxylate transport sensor protein DctB</fullName>
        <ecNumber evidence="3">2.7.13.3</ecNumber>
    </recommendedName>
</protein>
<keyword evidence="4" id="KW-1003">Cell membrane</keyword>
<evidence type="ECO:0000313" key="19">
    <source>
        <dbReference type="Proteomes" id="UP000002168"/>
    </source>
</evidence>
<sequence length="608" mass="68952">MSINTKKYLLTTSLIISGLILTLFSTHRYYLNEGYQETDHSSQQQMKELINFLGASLSRYESIPHVLSTNPLLKNVLLNQQDEKNLQALNIYLEQIQNITESLDIYLVDALGVAISASNWRENYSFIGKDFSFRPYFQEAIEGNLGRYFAVGTTSNKRGYYFSYPIYSQASILGAIVVKVDITDIEKQSTGIARAGGYEFAVADPDNIIFLSSINEWQLTSLTPIDQSRQYAINASKRYANRVINELTLYPPYKNTSNKEHKIYRINANTKQHDYLETHKAMNRAGWTVHIMTPLAPIYQSLPAIMLLYATLYLLLALAALLGYEKRKNLLRIQQVNDMLEQRVKDRTQDLEASNRMLSETQDELIQAAKLTVIGSLSASINHEINQPLAAIKSYAQNTLTLLSRNKTEHVKDNIHTIISLTNRLATIVSQFKSFTRKSQGDDSATNIELCIQDAMTIIQPEIDKQGVELKLITSTEHYEIWGDDIRLQQVLVNLMSNAILAMERSKVKRITIRIEKGEMLCIKIQDSGPGVQDSQMEKIFEPYYTTSDRQGLGLGLSISRRIIESMQGSIEVSNAVDGGAIFEICLPIYHSEMKNEPPTHRHQGEHL</sequence>
<keyword evidence="13" id="KW-0902">Two-component regulatory system</keyword>
<dbReference type="PANTHER" id="PTHR43065:SF46">
    <property type="entry name" value="C4-DICARBOXYLATE TRANSPORT SENSOR PROTEIN DCTB"/>
    <property type="match status" value="1"/>
</dbReference>
<dbReference type="InterPro" id="IPR029151">
    <property type="entry name" value="Sensor-like_sf"/>
</dbReference>
<dbReference type="KEGG" id="swd:Swoo_1723"/>
<dbReference type="RefSeq" id="WP_012324354.1">
    <property type="nucleotide sequence ID" value="NC_010506.1"/>
</dbReference>
<evidence type="ECO:0000256" key="10">
    <source>
        <dbReference type="ARBA" id="ARBA00022777"/>
    </source>
</evidence>
<dbReference type="SUPFAM" id="SSF55874">
    <property type="entry name" value="ATPase domain of HSP90 chaperone/DNA topoisomerase II/histidine kinase"/>
    <property type="match status" value="1"/>
</dbReference>
<dbReference type="InterPro" id="IPR036097">
    <property type="entry name" value="HisK_dim/P_sf"/>
</dbReference>
<dbReference type="CDD" id="cd00075">
    <property type="entry name" value="HATPase"/>
    <property type="match status" value="1"/>
</dbReference>
<dbReference type="PROSITE" id="PS50109">
    <property type="entry name" value="HIS_KIN"/>
    <property type="match status" value="1"/>
</dbReference>
<evidence type="ECO:0000256" key="13">
    <source>
        <dbReference type="ARBA" id="ARBA00023012"/>
    </source>
</evidence>
<feature type="domain" description="Histidine kinase" evidence="17">
    <location>
        <begin position="380"/>
        <end position="591"/>
    </location>
</feature>
<dbReference type="Proteomes" id="UP000002168">
    <property type="component" value="Chromosome"/>
</dbReference>
<evidence type="ECO:0000256" key="11">
    <source>
        <dbReference type="ARBA" id="ARBA00022840"/>
    </source>
</evidence>
<dbReference type="CDD" id="cd12914">
    <property type="entry name" value="PDC1_DGC_like"/>
    <property type="match status" value="1"/>
</dbReference>
<keyword evidence="5" id="KW-0997">Cell inner membrane</keyword>
<evidence type="ECO:0000256" key="5">
    <source>
        <dbReference type="ARBA" id="ARBA00022519"/>
    </source>
</evidence>
<name>B1KML0_SHEWM</name>
<dbReference type="GO" id="GO:0005524">
    <property type="term" value="F:ATP binding"/>
    <property type="evidence" value="ECO:0007669"/>
    <property type="project" value="UniProtKB-KW"/>
</dbReference>
<keyword evidence="19" id="KW-1185">Reference proteome</keyword>
<dbReference type="CDD" id="cd00082">
    <property type="entry name" value="HisKA"/>
    <property type="match status" value="1"/>
</dbReference>
<dbReference type="eggNOG" id="COG4191">
    <property type="taxonomic scope" value="Bacteria"/>
</dbReference>
<accession>B1KML0</accession>
<evidence type="ECO:0000256" key="7">
    <source>
        <dbReference type="ARBA" id="ARBA00022679"/>
    </source>
</evidence>
<dbReference type="SUPFAM" id="SSF103190">
    <property type="entry name" value="Sensory domain-like"/>
    <property type="match status" value="1"/>
</dbReference>
<evidence type="ECO:0000256" key="14">
    <source>
        <dbReference type="ARBA" id="ARBA00023136"/>
    </source>
</evidence>
<evidence type="ECO:0000256" key="12">
    <source>
        <dbReference type="ARBA" id="ARBA00022989"/>
    </source>
</evidence>
<keyword evidence="6" id="KW-0597">Phosphoprotein</keyword>
<evidence type="ECO:0000256" key="9">
    <source>
        <dbReference type="ARBA" id="ARBA00022741"/>
    </source>
</evidence>
<dbReference type="SMART" id="SM00387">
    <property type="entry name" value="HATPase_c"/>
    <property type="match status" value="1"/>
</dbReference>
<dbReference type="EC" id="2.7.13.3" evidence="3"/>
<proteinExistence type="predicted"/>
<dbReference type="FunFam" id="1.10.287.130:FF:000049">
    <property type="entry name" value="C4-dicarboxylate transport sensor protein DctB"/>
    <property type="match status" value="1"/>
</dbReference>
<dbReference type="InterPro" id="IPR005467">
    <property type="entry name" value="His_kinase_dom"/>
</dbReference>
<reference evidence="18 19" key="1">
    <citation type="submission" date="2008-02" db="EMBL/GenBank/DDBJ databases">
        <title>Complete sequence of Shewanella woodyi ATCC 51908.</title>
        <authorList>
            <consortium name="US DOE Joint Genome Institute"/>
            <person name="Copeland A."/>
            <person name="Lucas S."/>
            <person name="Lapidus A."/>
            <person name="Glavina del Rio T."/>
            <person name="Dalin E."/>
            <person name="Tice H."/>
            <person name="Bruce D."/>
            <person name="Goodwin L."/>
            <person name="Pitluck S."/>
            <person name="Sims D."/>
            <person name="Brettin T."/>
            <person name="Detter J.C."/>
            <person name="Han C."/>
            <person name="Kuske C.R."/>
            <person name="Schmutz J."/>
            <person name="Larimer F."/>
            <person name="Land M."/>
            <person name="Hauser L."/>
            <person name="Kyrpides N."/>
            <person name="Lykidis A."/>
            <person name="Zhao J.-S."/>
            <person name="Richardson P."/>
        </authorList>
    </citation>
    <scope>NUCLEOTIDE SEQUENCE [LARGE SCALE GENOMIC DNA]</scope>
    <source>
        <strain evidence="19">ATCC 51908 / MS32</strain>
    </source>
</reference>
<dbReference type="EMBL" id="CP000961">
    <property type="protein sequence ID" value="ACA86008.1"/>
    <property type="molecule type" value="Genomic_DNA"/>
</dbReference>
<keyword evidence="14 16" id="KW-0472">Membrane</keyword>
<evidence type="ECO:0000256" key="8">
    <source>
        <dbReference type="ARBA" id="ARBA00022692"/>
    </source>
</evidence>
<evidence type="ECO:0000256" key="2">
    <source>
        <dbReference type="ARBA" id="ARBA00004429"/>
    </source>
</evidence>
<dbReference type="Pfam" id="PF02518">
    <property type="entry name" value="HATPase_c"/>
    <property type="match status" value="1"/>
</dbReference>